<dbReference type="SUPFAM" id="SSF55174">
    <property type="entry name" value="Alpha-L RNA-binding motif"/>
    <property type="match status" value="1"/>
</dbReference>
<dbReference type="SMART" id="SM00363">
    <property type="entry name" value="S4"/>
    <property type="match status" value="1"/>
</dbReference>
<proteinExistence type="predicted"/>
<evidence type="ECO:0000256" key="1">
    <source>
        <dbReference type="PROSITE-ProRule" id="PRU00182"/>
    </source>
</evidence>
<protein>
    <submittedName>
        <fullName evidence="3">S4 domain-containing protein</fullName>
    </submittedName>
</protein>
<dbReference type="EMBL" id="CP098755">
    <property type="protein sequence ID" value="USG66563.1"/>
    <property type="molecule type" value="Genomic_DNA"/>
</dbReference>
<dbReference type="Pfam" id="PF01479">
    <property type="entry name" value="S4"/>
    <property type="match status" value="1"/>
</dbReference>
<dbReference type="RefSeq" id="WP_251873671.1">
    <property type="nucleotide sequence ID" value="NZ_CP098755.1"/>
</dbReference>
<feature type="domain" description="RNA-binding S4" evidence="2">
    <location>
        <begin position="117"/>
        <end position="168"/>
    </location>
</feature>
<evidence type="ECO:0000259" key="2">
    <source>
        <dbReference type="SMART" id="SM00363"/>
    </source>
</evidence>
<reference evidence="3" key="1">
    <citation type="submission" date="2022-06" db="EMBL/GenBank/DDBJ databases">
        <title>Genome sequencing of Brevibacillus sp. BB3-R1.</title>
        <authorList>
            <person name="Heo J."/>
            <person name="Lee D."/>
            <person name="Won M."/>
            <person name="Han B.-H."/>
            <person name="Hong S.-B."/>
            <person name="Kwon S.-W."/>
        </authorList>
    </citation>
    <scope>NUCLEOTIDE SEQUENCE</scope>
    <source>
        <strain evidence="3">BB3-R1</strain>
    </source>
</reference>
<evidence type="ECO:0000313" key="3">
    <source>
        <dbReference type="EMBL" id="USG66563.1"/>
    </source>
</evidence>
<gene>
    <name evidence="3" type="ORF">NDK47_04490</name>
</gene>
<dbReference type="InterPro" id="IPR002942">
    <property type="entry name" value="S4_RNA-bd"/>
</dbReference>
<name>A0ABY4WK89_9BACL</name>
<dbReference type="PROSITE" id="PS50889">
    <property type="entry name" value="S4"/>
    <property type="match status" value="1"/>
</dbReference>
<dbReference type="InterPro" id="IPR036986">
    <property type="entry name" value="S4_RNA-bd_sf"/>
</dbReference>
<dbReference type="Proteomes" id="UP001056500">
    <property type="component" value="Chromosome"/>
</dbReference>
<keyword evidence="1" id="KW-0694">RNA-binding</keyword>
<accession>A0ABY4WK89</accession>
<dbReference type="Gene3D" id="3.10.290.10">
    <property type="entry name" value="RNA-binding S4 domain"/>
    <property type="match status" value="1"/>
</dbReference>
<organism evidence="3 4">
    <name type="scientific">Brevibacillus ruminantium</name>
    <dbReference type="NCBI Taxonomy" id="2950604"/>
    <lineage>
        <taxon>Bacteria</taxon>
        <taxon>Bacillati</taxon>
        <taxon>Bacillota</taxon>
        <taxon>Bacilli</taxon>
        <taxon>Bacillales</taxon>
        <taxon>Paenibacillaceae</taxon>
        <taxon>Brevibacillus</taxon>
    </lineage>
</organism>
<sequence>MHTIELFWTLQASANTAGSIERHCKNCGKTVRFTDTNIRRHNANGKNVYRFSIYKCEKGHTWNKKLAIYKSFSEHAEILEEALPIDGDAPEQINISDYLACGIKEVKIIIDHADGRFRIDKLLAEQLVGWSRTQIAQRIKAGLIRLNDQQIKPGVAVSVNDRISILIE</sequence>
<keyword evidence="4" id="KW-1185">Reference proteome</keyword>
<dbReference type="CDD" id="cd00165">
    <property type="entry name" value="S4"/>
    <property type="match status" value="1"/>
</dbReference>
<evidence type="ECO:0000313" key="4">
    <source>
        <dbReference type="Proteomes" id="UP001056500"/>
    </source>
</evidence>